<evidence type="ECO:0008006" key="3">
    <source>
        <dbReference type="Google" id="ProtNLM"/>
    </source>
</evidence>
<dbReference type="EMBL" id="MUMY01000027">
    <property type="protein sequence ID" value="ONM46293.1"/>
    <property type="molecule type" value="Genomic_DNA"/>
</dbReference>
<dbReference type="Proteomes" id="UP000188836">
    <property type="component" value="Unassembled WGS sequence"/>
</dbReference>
<dbReference type="AlphaFoldDB" id="A0A1W0B7S1"/>
<gene>
    <name evidence="1" type="ORF">B0T46_23690</name>
</gene>
<protein>
    <recommendedName>
        <fullName evidence="3">RHIM domain-containing protein</fullName>
    </recommendedName>
</protein>
<keyword evidence="2" id="KW-1185">Reference proteome</keyword>
<organism evidence="1 2">
    <name type="scientific">Nocardia donostiensis</name>
    <dbReference type="NCBI Taxonomy" id="1538463"/>
    <lineage>
        <taxon>Bacteria</taxon>
        <taxon>Bacillati</taxon>
        <taxon>Actinomycetota</taxon>
        <taxon>Actinomycetes</taxon>
        <taxon>Mycobacteriales</taxon>
        <taxon>Nocardiaceae</taxon>
        <taxon>Nocardia</taxon>
    </lineage>
</organism>
<evidence type="ECO:0000313" key="1">
    <source>
        <dbReference type="EMBL" id="ONM46293.1"/>
    </source>
</evidence>
<name>A0A1W0B7S1_9NOCA</name>
<evidence type="ECO:0000313" key="2">
    <source>
        <dbReference type="Proteomes" id="UP000188836"/>
    </source>
</evidence>
<accession>A0A1W0B7S1</accession>
<reference evidence="1 2" key="1">
    <citation type="journal article" date="2016" name="Antonie Van Leeuwenhoek">
        <title>Nocardia donostiensis sp. nov., isolated from human respiratory specimens.</title>
        <authorList>
            <person name="Ercibengoa M."/>
            <person name="Bell M."/>
            <person name="Marimon J.M."/>
            <person name="Humrighouse B."/>
            <person name="Klenk H.P."/>
            <person name="Potter G."/>
            <person name="Perez-Trallero E."/>
        </authorList>
    </citation>
    <scope>NUCLEOTIDE SEQUENCE [LARGE SCALE GENOMIC DNA]</scope>
    <source>
        <strain evidence="1 2">X1655</strain>
    </source>
</reference>
<sequence>MEPVTMVAAAVAAGAAAGLTSTAEQAVIDVYQALKQLITGRYRSVDIEVVEQQPQSPDQQEVLAEELRQAGAGNDEELLAVASRVLVAVHHHTPQAAETVGVRLHEVRAGEIEITDVASTGGGVSVENTSVDGSFTVTGIRAGTGQPPHPPTAQQ</sequence>
<proteinExistence type="predicted"/>
<comment type="caution">
    <text evidence="1">The sequence shown here is derived from an EMBL/GenBank/DDBJ whole genome shotgun (WGS) entry which is preliminary data.</text>
</comment>